<dbReference type="eggNOG" id="COG1024">
    <property type="taxonomic scope" value="Bacteria"/>
</dbReference>
<organism evidence="3 4">
    <name type="scientific">Denitrovibrio acetiphilus (strain DSM 12809 / NBRC 114555 / N2460)</name>
    <dbReference type="NCBI Taxonomy" id="522772"/>
    <lineage>
        <taxon>Bacteria</taxon>
        <taxon>Pseudomonadati</taxon>
        <taxon>Deferribacterota</taxon>
        <taxon>Deferribacteres</taxon>
        <taxon>Deferribacterales</taxon>
        <taxon>Geovibrionaceae</taxon>
        <taxon>Denitrovibrio</taxon>
    </lineage>
</organism>
<gene>
    <name evidence="3" type="ordered locus">Dacet_2934</name>
</gene>
<dbReference type="CDD" id="cd06558">
    <property type="entry name" value="crotonase-like"/>
    <property type="match status" value="1"/>
</dbReference>
<evidence type="ECO:0000256" key="1">
    <source>
        <dbReference type="ARBA" id="ARBA00005254"/>
    </source>
</evidence>
<dbReference type="PaxDb" id="522772-Dacet_2934"/>
<dbReference type="InParanoid" id="D4H6L0"/>
<keyword evidence="4" id="KW-1185">Reference proteome</keyword>
<dbReference type="PANTHER" id="PTHR11941:SF54">
    <property type="entry name" value="ENOYL-COA HYDRATASE, MITOCHONDRIAL"/>
    <property type="match status" value="1"/>
</dbReference>
<keyword evidence="3" id="KW-0413">Isomerase</keyword>
<accession>D4H6L0</accession>
<name>D4H6L0_DENA2</name>
<dbReference type="Gene3D" id="3.90.226.10">
    <property type="entry name" value="2-enoyl-CoA Hydratase, Chain A, domain 1"/>
    <property type="match status" value="1"/>
</dbReference>
<reference evidence="3 4" key="1">
    <citation type="journal article" date="2010" name="Stand. Genomic Sci.">
        <title>Complete genome sequence of Denitrovibrio acetiphilus type strain (N2460).</title>
        <authorList>
            <person name="Kiss H."/>
            <person name="Lang E."/>
            <person name="Lapidus A."/>
            <person name="Copeland A."/>
            <person name="Nolan M."/>
            <person name="Glavina Del Rio T."/>
            <person name="Chen F."/>
            <person name="Lucas S."/>
            <person name="Tice H."/>
            <person name="Cheng J.F."/>
            <person name="Han C."/>
            <person name="Goodwin L."/>
            <person name="Pitluck S."/>
            <person name="Liolios K."/>
            <person name="Pati A."/>
            <person name="Ivanova N."/>
            <person name="Mavromatis K."/>
            <person name="Chen A."/>
            <person name="Palaniappan K."/>
            <person name="Land M."/>
            <person name="Hauser L."/>
            <person name="Chang Y.J."/>
            <person name="Jeffries C.D."/>
            <person name="Detter J.C."/>
            <person name="Brettin T."/>
            <person name="Spring S."/>
            <person name="Rohde M."/>
            <person name="Goker M."/>
            <person name="Woyke T."/>
            <person name="Bristow J."/>
            <person name="Eisen J.A."/>
            <person name="Markowitz V."/>
            <person name="Hugenholtz P."/>
            <person name="Kyrpides N.C."/>
            <person name="Klenk H.P."/>
        </authorList>
    </citation>
    <scope>NUCLEOTIDE SEQUENCE [LARGE SCALE GENOMIC DNA]</scope>
    <source>
        <strain evidence="4">DSM 12809 / NBRC 114555 / N2460</strain>
    </source>
</reference>
<dbReference type="EMBL" id="CP001968">
    <property type="protein sequence ID" value="ADD69684.1"/>
    <property type="molecule type" value="Genomic_DNA"/>
</dbReference>
<dbReference type="SUPFAM" id="SSF52096">
    <property type="entry name" value="ClpP/crotonase"/>
    <property type="match status" value="1"/>
</dbReference>
<dbReference type="InterPro" id="IPR001753">
    <property type="entry name" value="Enoyl-CoA_hydra/iso"/>
</dbReference>
<comment type="similarity">
    <text evidence="1 2">Belongs to the enoyl-CoA hydratase/isomerase family.</text>
</comment>
<evidence type="ECO:0000256" key="2">
    <source>
        <dbReference type="RuleBase" id="RU003707"/>
    </source>
</evidence>
<dbReference type="InterPro" id="IPR018376">
    <property type="entry name" value="Enoyl-CoA_hyd/isom_CS"/>
</dbReference>
<evidence type="ECO:0000313" key="4">
    <source>
        <dbReference type="Proteomes" id="UP000002012"/>
    </source>
</evidence>
<dbReference type="Pfam" id="PF00378">
    <property type="entry name" value="ECH_1"/>
    <property type="match status" value="1"/>
</dbReference>
<dbReference type="GO" id="GO:0016853">
    <property type="term" value="F:isomerase activity"/>
    <property type="evidence" value="ECO:0007669"/>
    <property type="project" value="UniProtKB-KW"/>
</dbReference>
<dbReference type="AlphaFoldDB" id="D4H6L0"/>
<dbReference type="Proteomes" id="UP000002012">
    <property type="component" value="Chromosome"/>
</dbReference>
<dbReference type="HOGENOM" id="CLU_009834_7_6_0"/>
<sequence length="217" mass="23744">MIDIKVEGLTAYIDMRPAEGQFTLLDVHTLKELISAVRKVQDSPAKVIRICGHNRCFAVGADIKTMHSYSGFDAKWFSRLGNTFFGLLRTASQVVIAEIDGFCMGGGMDFASACDFRIATKVSKFAHPGAKLGIITGFGGTQSVPRMIKSSAAGEFFLTGGVFDAEYMHRAGFVTYIAENRDDMHKIAENLCVKINRKQRGLISNFKSSLDVSKGLI</sequence>
<dbReference type="PROSITE" id="PS00166">
    <property type="entry name" value="ENOYL_COA_HYDRATASE"/>
    <property type="match status" value="1"/>
</dbReference>
<proteinExistence type="inferred from homology"/>
<dbReference type="PANTHER" id="PTHR11941">
    <property type="entry name" value="ENOYL-COA HYDRATASE-RELATED"/>
    <property type="match status" value="1"/>
</dbReference>
<dbReference type="STRING" id="522772.Dacet_2934"/>
<dbReference type="GO" id="GO:0006635">
    <property type="term" value="P:fatty acid beta-oxidation"/>
    <property type="evidence" value="ECO:0007669"/>
    <property type="project" value="TreeGrafter"/>
</dbReference>
<dbReference type="RefSeq" id="WP_013012169.1">
    <property type="nucleotide sequence ID" value="NC_013943.1"/>
</dbReference>
<dbReference type="KEGG" id="dap:Dacet_2934"/>
<protein>
    <submittedName>
        <fullName evidence="3">Enoyl-CoA hydratase/isomerase</fullName>
    </submittedName>
</protein>
<dbReference type="InterPro" id="IPR029045">
    <property type="entry name" value="ClpP/crotonase-like_dom_sf"/>
</dbReference>
<evidence type="ECO:0000313" key="3">
    <source>
        <dbReference type="EMBL" id="ADD69684.1"/>
    </source>
</evidence>